<dbReference type="InterPro" id="IPR023278">
    <property type="entry name" value="Ethylene_insens-like_DNA-bd"/>
</dbReference>
<dbReference type="OMA" id="FETHWPI"/>
<dbReference type="Proteomes" id="UP000594261">
    <property type="component" value="Chromosome 6"/>
</dbReference>
<name>A0A7N2M157_QUELO</name>
<sequence>MSATMVEFQGEIDPISKSEDEAEDINYDELKKRMWKDRMHLQKLKDKLNGEPESLAKQEDASHRKKIMRRLVKQSKSLQDKMTSKETSTWSKVGNQEEALLQHTEKCLKIEDDQNVNVKEGGSSTSSTCPQSDISLGFVDKNLRMDHEYQCVYATKEVNYDQGNILSYDPLPLSFETHWPILPDWMTMELVKANQNNDASIEGVGDQALGSSMVDYASNWGAGLKMWL</sequence>
<dbReference type="SUPFAM" id="SSF116768">
    <property type="entry name" value="DNA-binding domain of EIN3-like"/>
    <property type="match status" value="1"/>
</dbReference>
<dbReference type="GO" id="GO:0005634">
    <property type="term" value="C:nucleus"/>
    <property type="evidence" value="ECO:0007669"/>
    <property type="project" value="InterPro"/>
</dbReference>
<keyword evidence="3" id="KW-1185">Reference proteome</keyword>
<reference evidence="2 3" key="1">
    <citation type="journal article" date="2016" name="G3 (Bethesda)">
        <title>First Draft Assembly and Annotation of the Genome of a California Endemic Oak Quercus lobata Nee (Fagaceae).</title>
        <authorList>
            <person name="Sork V.L."/>
            <person name="Fitz-Gibbon S.T."/>
            <person name="Puiu D."/>
            <person name="Crepeau M."/>
            <person name="Gugger P.F."/>
            <person name="Sherman R."/>
            <person name="Stevens K."/>
            <person name="Langley C.H."/>
            <person name="Pellegrini M."/>
            <person name="Salzberg S.L."/>
        </authorList>
    </citation>
    <scope>NUCLEOTIDE SEQUENCE [LARGE SCALE GENOMIC DNA]</scope>
    <source>
        <strain evidence="2 3">cv. SW786</strain>
    </source>
</reference>
<dbReference type="GO" id="GO:0003677">
    <property type="term" value="F:DNA binding"/>
    <property type="evidence" value="ECO:0007669"/>
    <property type="project" value="TreeGrafter"/>
</dbReference>
<evidence type="ECO:0000313" key="3">
    <source>
        <dbReference type="Proteomes" id="UP000594261"/>
    </source>
</evidence>
<evidence type="ECO:0000313" key="2">
    <source>
        <dbReference type="EnsemblPlants" id="QL06p050010:mrna"/>
    </source>
</evidence>
<reference evidence="2" key="2">
    <citation type="submission" date="2021-01" db="UniProtKB">
        <authorList>
            <consortium name="EnsemblPlants"/>
        </authorList>
    </citation>
    <scope>IDENTIFICATION</scope>
</reference>
<organism evidence="2 3">
    <name type="scientific">Quercus lobata</name>
    <name type="common">Valley oak</name>
    <dbReference type="NCBI Taxonomy" id="97700"/>
    <lineage>
        <taxon>Eukaryota</taxon>
        <taxon>Viridiplantae</taxon>
        <taxon>Streptophyta</taxon>
        <taxon>Embryophyta</taxon>
        <taxon>Tracheophyta</taxon>
        <taxon>Spermatophyta</taxon>
        <taxon>Magnoliopsida</taxon>
        <taxon>eudicotyledons</taxon>
        <taxon>Gunneridae</taxon>
        <taxon>Pentapetalae</taxon>
        <taxon>rosids</taxon>
        <taxon>fabids</taxon>
        <taxon>Fagales</taxon>
        <taxon>Fagaceae</taxon>
        <taxon>Quercus</taxon>
    </lineage>
</organism>
<feature type="compositionally biased region" description="Basic and acidic residues" evidence="1">
    <location>
        <begin position="46"/>
        <end position="62"/>
    </location>
</feature>
<accession>A0A7N2M157</accession>
<dbReference type="EnsemblPlants" id="QL06p050010:mrna">
    <property type="protein sequence ID" value="QL06p050010:mrna"/>
    <property type="gene ID" value="QL06p050010"/>
</dbReference>
<dbReference type="PANTHER" id="PTHR33305">
    <property type="entry name" value="ETHYLENE INSENSITIVE 3-LIKE 2 PROTEIN"/>
    <property type="match status" value="1"/>
</dbReference>
<feature type="region of interest" description="Disordered" evidence="1">
    <location>
        <begin position="46"/>
        <end position="65"/>
    </location>
</feature>
<dbReference type="PANTHER" id="PTHR33305:SF29">
    <property type="entry name" value="ETHYLENE INSENSITIVE 3-LIKE 5 PROTEIN"/>
    <property type="match status" value="1"/>
</dbReference>
<dbReference type="InterPro" id="IPR006957">
    <property type="entry name" value="EIN3"/>
</dbReference>
<evidence type="ECO:0000256" key="1">
    <source>
        <dbReference type="SAM" id="MobiDB-lite"/>
    </source>
</evidence>
<dbReference type="AlphaFoldDB" id="A0A7N2M157"/>
<dbReference type="EMBL" id="LRBV02000006">
    <property type="status" value="NOT_ANNOTATED_CDS"/>
    <property type="molecule type" value="Genomic_DNA"/>
</dbReference>
<dbReference type="GO" id="GO:0003700">
    <property type="term" value="F:DNA-binding transcription factor activity"/>
    <property type="evidence" value="ECO:0007669"/>
    <property type="project" value="InterPro"/>
</dbReference>
<feature type="region of interest" description="Disordered" evidence="1">
    <location>
        <begin position="1"/>
        <end position="20"/>
    </location>
</feature>
<dbReference type="InParanoid" id="A0A7N2M157"/>
<dbReference type="Gramene" id="QL06p050010:mrna">
    <property type="protein sequence ID" value="QL06p050010:mrna"/>
    <property type="gene ID" value="QL06p050010"/>
</dbReference>
<dbReference type="Gene3D" id="1.10.3180.10">
    <property type="entry name" value="DNA-binding domain of EIN3-like"/>
    <property type="match status" value="1"/>
</dbReference>
<protein>
    <submittedName>
        <fullName evidence="2">Uncharacterized protein</fullName>
    </submittedName>
</protein>
<proteinExistence type="predicted"/>